<dbReference type="EMBL" id="CP126208">
    <property type="protein sequence ID" value="WIA08513.1"/>
    <property type="molecule type" value="Genomic_DNA"/>
</dbReference>
<comment type="similarity">
    <text evidence="1">Belongs to the CNOT10 family.</text>
</comment>
<dbReference type="InterPro" id="IPR011717">
    <property type="entry name" value="TPR-4"/>
</dbReference>
<evidence type="ECO:0000256" key="1">
    <source>
        <dbReference type="ARBA" id="ARBA00010080"/>
    </source>
</evidence>
<organism evidence="2 3">
    <name type="scientific">Tetradesmus obliquus</name>
    <name type="common">Green alga</name>
    <name type="synonym">Acutodesmus obliquus</name>
    <dbReference type="NCBI Taxonomy" id="3088"/>
    <lineage>
        <taxon>Eukaryota</taxon>
        <taxon>Viridiplantae</taxon>
        <taxon>Chlorophyta</taxon>
        <taxon>core chlorophytes</taxon>
        <taxon>Chlorophyceae</taxon>
        <taxon>CS clade</taxon>
        <taxon>Sphaeropleales</taxon>
        <taxon>Scenedesmaceae</taxon>
        <taxon>Tetradesmus</taxon>
    </lineage>
</organism>
<protein>
    <submittedName>
        <fullName evidence="2">Uncharacterized protein</fullName>
    </submittedName>
</protein>
<gene>
    <name evidence="2" type="ORF">OEZ85_007947</name>
</gene>
<dbReference type="InterPro" id="IPR011990">
    <property type="entry name" value="TPR-like_helical_dom_sf"/>
</dbReference>
<dbReference type="PANTHER" id="PTHR12979">
    <property type="entry name" value="CCR4-NOT TRANSCRIPTION COMPLEX SUBUNIT 10"/>
    <property type="match status" value="1"/>
</dbReference>
<evidence type="ECO:0000313" key="2">
    <source>
        <dbReference type="EMBL" id="WIA08513.1"/>
    </source>
</evidence>
<dbReference type="SUPFAM" id="SSF48452">
    <property type="entry name" value="TPR-like"/>
    <property type="match status" value="1"/>
</dbReference>
<proteinExistence type="inferred from homology"/>
<accession>A0ABY8TJG0</accession>
<reference evidence="2 3" key="1">
    <citation type="submission" date="2023-05" db="EMBL/GenBank/DDBJ databases">
        <title>A 100% complete, gapless, phased diploid assembly of the Scenedesmus obliquus UTEX 3031 genome.</title>
        <authorList>
            <person name="Biondi T.C."/>
            <person name="Hanschen E.R."/>
            <person name="Kwon T."/>
            <person name="Eng W."/>
            <person name="Kruse C.P.S."/>
            <person name="Koehler S.I."/>
            <person name="Kunde Y."/>
            <person name="Gleasner C.D."/>
            <person name="You Mak K.T."/>
            <person name="Polle J."/>
            <person name="Hovde B.T."/>
            <person name="Starkenburg S.R."/>
        </authorList>
    </citation>
    <scope>NUCLEOTIDE SEQUENCE [LARGE SCALE GENOMIC DNA]</scope>
    <source>
        <strain evidence="2 3">DOE0152z</strain>
    </source>
</reference>
<sequence>MGSPQPYPGVSGPGGDSVLAAELATEGTALWALGQHDAALQTLQRMEGLLPNDPKVQLNMWLAAYYADPGASLDALSEQLAVWLDAHKQPPGEPSSPAYTAAAINYGILLFVQQQHAKALAVLEPLYSDVEAIHGGAALCLCVLLLEVYLGSGQLPKAAQVAQLVEQQGGQLSGMDLPALLHLYKARLAIACCNHKAAKKEVRALLVLQPSSPVALLLKSQLEVLRQQPKKALKALGPLLAAISECTPSTT</sequence>
<dbReference type="Proteomes" id="UP001244341">
    <property type="component" value="Chromosome 1b"/>
</dbReference>
<dbReference type="Gene3D" id="1.25.40.10">
    <property type="entry name" value="Tetratricopeptide repeat domain"/>
    <property type="match status" value="1"/>
</dbReference>
<dbReference type="Pfam" id="PF07721">
    <property type="entry name" value="TPR_4"/>
    <property type="match status" value="2"/>
</dbReference>
<name>A0ABY8TJG0_TETOB</name>
<keyword evidence="3" id="KW-1185">Reference proteome</keyword>
<evidence type="ECO:0000313" key="3">
    <source>
        <dbReference type="Proteomes" id="UP001244341"/>
    </source>
</evidence>
<dbReference type="InterPro" id="IPR039740">
    <property type="entry name" value="CNOT10"/>
</dbReference>
<dbReference type="PANTHER" id="PTHR12979:SF5">
    <property type="entry name" value="CCR4-NOT TRANSCRIPTION COMPLEX SUBUNIT 10"/>
    <property type="match status" value="1"/>
</dbReference>